<comment type="similarity">
    <text evidence="2">Belongs to the DoxX family.</text>
</comment>
<evidence type="ECO:0000256" key="7">
    <source>
        <dbReference type="SAM" id="Phobius"/>
    </source>
</evidence>
<keyword evidence="6 7" id="KW-0472">Membrane</keyword>
<evidence type="ECO:0000256" key="3">
    <source>
        <dbReference type="ARBA" id="ARBA00022475"/>
    </source>
</evidence>
<evidence type="ECO:0000256" key="6">
    <source>
        <dbReference type="ARBA" id="ARBA00023136"/>
    </source>
</evidence>
<protein>
    <submittedName>
        <fullName evidence="8">DoxX</fullName>
    </submittedName>
</protein>
<evidence type="ECO:0000256" key="4">
    <source>
        <dbReference type="ARBA" id="ARBA00022692"/>
    </source>
</evidence>
<dbReference type="OrthoDB" id="121744at2"/>
<accession>A0A1A8T9X5</accession>
<dbReference type="Proteomes" id="UP000092627">
    <property type="component" value="Unassembled WGS sequence"/>
</dbReference>
<evidence type="ECO:0000313" key="9">
    <source>
        <dbReference type="Proteomes" id="UP000092627"/>
    </source>
</evidence>
<gene>
    <name evidence="8" type="ORF">MAQ5080_01438</name>
</gene>
<comment type="subcellular location">
    <subcellularLocation>
        <location evidence="1">Cell membrane</location>
        <topology evidence="1">Multi-pass membrane protein</topology>
    </subcellularLocation>
</comment>
<proteinExistence type="inferred from homology"/>
<reference evidence="8 9" key="1">
    <citation type="submission" date="2016-06" db="EMBL/GenBank/DDBJ databases">
        <authorList>
            <person name="Kjaerup R.B."/>
            <person name="Dalgaard T.S."/>
            <person name="Juul-Madsen H.R."/>
        </authorList>
    </citation>
    <scope>NUCLEOTIDE SEQUENCE [LARGE SCALE GENOMIC DNA]</scope>
    <source>
        <strain evidence="8 9">CECT 5080</strain>
    </source>
</reference>
<dbReference type="STRING" id="295068.MAQ5080_01438"/>
<dbReference type="PANTHER" id="PTHR33452">
    <property type="entry name" value="OXIDOREDUCTASE CATD-RELATED"/>
    <property type="match status" value="1"/>
</dbReference>
<keyword evidence="4 7" id="KW-0812">Transmembrane</keyword>
<sequence>MLILPNRTTGQMCRDIPESLVLFMARFALAAVFWLSGQTKIEGLALNPFAGLFEVGWPSIKESTFYLFEHEYALPIIPPEMAAYMATFAEHLLPLMLLFGIFTRLGAAGVLLMTLVIQTFVYPEAYALHATWAALALLLIKSGGGKFSLDALITRPY</sequence>
<dbReference type="PANTHER" id="PTHR33452:SF1">
    <property type="entry name" value="INNER MEMBRANE PROTEIN YPHA-RELATED"/>
    <property type="match status" value="1"/>
</dbReference>
<dbReference type="Pfam" id="PF07681">
    <property type="entry name" value="DoxX"/>
    <property type="match status" value="1"/>
</dbReference>
<name>A0A1A8T9X5_9GAMM</name>
<dbReference type="InterPro" id="IPR032808">
    <property type="entry name" value="DoxX"/>
</dbReference>
<keyword evidence="5 7" id="KW-1133">Transmembrane helix</keyword>
<organism evidence="8 9">
    <name type="scientific">Marinomonas aquimarina</name>
    <dbReference type="NCBI Taxonomy" id="295068"/>
    <lineage>
        <taxon>Bacteria</taxon>
        <taxon>Pseudomonadati</taxon>
        <taxon>Pseudomonadota</taxon>
        <taxon>Gammaproteobacteria</taxon>
        <taxon>Oceanospirillales</taxon>
        <taxon>Oceanospirillaceae</taxon>
        <taxon>Marinomonas</taxon>
    </lineage>
</organism>
<evidence type="ECO:0000256" key="5">
    <source>
        <dbReference type="ARBA" id="ARBA00022989"/>
    </source>
</evidence>
<keyword evidence="3" id="KW-1003">Cell membrane</keyword>
<evidence type="ECO:0000256" key="1">
    <source>
        <dbReference type="ARBA" id="ARBA00004651"/>
    </source>
</evidence>
<feature type="transmembrane region" description="Helical" evidence="7">
    <location>
        <begin position="20"/>
        <end position="37"/>
    </location>
</feature>
<keyword evidence="9" id="KW-1185">Reference proteome</keyword>
<dbReference type="GO" id="GO:0005886">
    <property type="term" value="C:plasma membrane"/>
    <property type="evidence" value="ECO:0007669"/>
    <property type="project" value="UniProtKB-SubCell"/>
</dbReference>
<feature type="transmembrane region" description="Helical" evidence="7">
    <location>
        <begin position="95"/>
        <end position="117"/>
    </location>
</feature>
<dbReference type="AlphaFoldDB" id="A0A1A8T9X5"/>
<dbReference type="InterPro" id="IPR051907">
    <property type="entry name" value="DoxX-like_oxidoreductase"/>
</dbReference>
<evidence type="ECO:0000256" key="2">
    <source>
        <dbReference type="ARBA" id="ARBA00006679"/>
    </source>
</evidence>
<dbReference type="RefSeq" id="WP_067208067.1">
    <property type="nucleotide sequence ID" value="NZ_FLOC01000007.1"/>
</dbReference>
<feature type="transmembrane region" description="Helical" evidence="7">
    <location>
        <begin position="123"/>
        <end position="140"/>
    </location>
</feature>
<evidence type="ECO:0000313" key="8">
    <source>
        <dbReference type="EMBL" id="SBS29598.1"/>
    </source>
</evidence>
<dbReference type="EMBL" id="FLOC01000007">
    <property type="protein sequence ID" value="SBS29598.1"/>
    <property type="molecule type" value="Genomic_DNA"/>
</dbReference>